<organism evidence="2 3">
    <name type="scientific">Mycena citricolor</name>
    <dbReference type="NCBI Taxonomy" id="2018698"/>
    <lineage>
        <taxon>Eukaryota</taxon>
        <taxon>Fungi</taxon>
        <taxon>Dikarya</taxon>
        <taxon>Basidiomycota</taxon>
        <taxon>Agaricomycotina</taxon>
        <taxon>Agaricomycetes</taxon>
        <taxon>Agaricomycetidae</taxon>
        <taxon>Agaricales</taxon>
        <taxon>Marasmiineae</taxon>
        <taxon>Mycenaceae</taxon>
        <taxon>Mycena</taxon>
    </lineage>
</organism>
<evidence type="ECO:0000256" key="1">
    <source>
        <dbReference type="SAM" id="MobiDB-lite"/>
    </source>
</evidence>
<proteinExistence type="predicted"/>
<reference evidence="2" key="1">
    <citation type="submission" date="2023-11" db="EMBL/GenBank/DDBJ databases">
        <authorList>
            <person name="De Vega J J."/>
            <person name="De Vega J J."/>
        </authorList>
    </citation>
    <scope>NUCLEOTIDE SEQUENCE</scope>
</reference>
<dbReference type="AlphaFoldDB" id="A0AAD2JV08"/>
<keyword evidence="3" id="KW-1185">Reference proteome</keyword>
<feature type="compositionally biased region" description="Polar residues" evidence="1">
    <location>
        <begin position="1"/>
        <end position="18"/>
    </location>
</feature>
<gene>
    <name evidence="2" type="ORF">MYCIT1_LOCUS2841</name>
</gene>
<evidence type="ECO:0000313" key="3">
    <source>
        <dbReference type="Proteomes" id="UP001295794"/>
    </source>
</evidence>
<evidence type="ECO:0000313" key="2">
    <source>
        <dbReference type="EMBL" id="CAK5263382.1"/>
    </source>
</evidence>
<dbReference type="EMBL" id="CAVNYO010000040">
    <property type="protein sequence ID" value="CAK5263382.1"/>
    <property type="molecule type" value="Genomic_DNA"/>
</dbReference>
<accession>A0AAD2JV08</accession>
<sequence length="177" mass="17837">MNPTSSAQGSSDESTQTRASAWSPAAMAAVASAPAPHSVGTVLDTPARGRSRTSVARAASIRKLRHGEGTVLHIMARPKAPPVPMRVGGQRKAANSSGRGVRVLRPSGVARRSVIAPDSDASAAEAAVVLGCAKEGAGFVTKSAFVSARVEHCSIGFARSKAGRMRGSIGGGGLAQA</sequence>
<feature type="region of interest" description="Disordered" evidence="1">
    <location>
        <begin position="1"/>
        <end position="25"/>
    </location>
</feature>
<dbReference type="Proteomes" id="UP001295794">
    <property type="component" value="Unassembled WGS sequence"/>
</dbReference>
<name>A0AAD2JV08_9AGAR</name>
<comment type="caution">
    <text evidence="2">The sequence shown here is derived from an EMBL/GenBank/DDBJ whole genome shotgun (WGS) entry which is preliminary data.</text>
</comment>
<protein>
    <submittedName>
        <fullName evidence="2">Uncharacterized protein</fullName>
    </submittedName>
</protein>